<comment type="similarity">
    <text evidence="2 12">Belongs to the CorA metal ion transporter (MIT) (TC 1.A.35) family.</text>
</comment>
<proteinExistence type="inferred from homology"/>
<dbReference type="InterPro" id="IPR045861">
    <property type="entry name" value="CorA_cytoplasmic_dom"/>
</dbReference>
<feature type="region of interest" description="Disordered" evidence="13">
    <location>
        <begin position="1"/>
        <end position="37"/>
    </location>
</feature>
<evidence type="ECO:0000256" key="11">
    <source>
        <dbReference type="ARBA" id="ARBA00045497"/>
    </source>
</evidence>
<keyword evidence="3 12" id="KW-0813">Transport</keyword>
<dbReference type="PANTHER" id="PTHR46494:SF1">
    <property type="entry name" value="CORA FAMILY METAL ION TRANSPORTER (EUROFUNG)"/>
    <property type="match status" value="1"/>
</dbReference>
<dbReference type="GO" id="GO:0050897">
    <property type="term" value="F:cobalt ion binding"/>
    <property type="evidence" value="ECO:0007669"/>
    <property type="project" value="TreeGrafter"/>
</dbReference>
<evidence type="ECO:0000256" key="10">
    <source>
        <dbReference type="ARBA" id="ARBA00034269"/>
    </source>
</evidence>
<evidence type="ECO:0000256" key="6">
    <source>
        <dbReference type="ARBA" id="ARBA00022842"/>
    </source>
</evidence>
<dbReference type="EMBL" id="AP022569">
    <property type="protein sequence ID" value="BBX45828.1"/>
    <property type="molecule type" value="Genomic_DNA"/>
</dbReference>
<dbReference type="InterPro" id="IPR004488">
    <property type="entry name" value="Mg/Co-transport_prot_CorA"/>
</dbReference>
<dbReference type="Gene3D" id="1.20.58.340">
    <property type="entry name" value="Magnesium transport protein CorA, transmembrane region"/>
    <property type="match status" value="2"/>
</dbReference>
<sequence>MPTFRELRDIPETLRPLARPQRDEPPHPQPQPDHPTADQAVVDCGIYVDGERLPGTFSYAEARAKVTELQLGGQEAFAWIGLHAPTEYQMQEVGEAFGMHELAVEDAVCAHQRPKLERYDESLFLVLKTLNYVPHESTLLAREIVETGEIMVFVNRDFVVTIRHGEHGRLSDVRKRMDSDPEHVRLGPFAVMHAIADAVVDHYLEVTQSMEGDIDAIEEEAFAPDHRTRIEPIYQMKREVVELRRSVNPLSVPFARLQTEHKDLISKEVRRYLRDVGDHHTHAADQIASYDENLSSLVQAALARVEMQQNTDMRKMSAWAALLAIPTMVAGIYGMNFEYMPGLKWHWGYPTTILGTAAICLMLYRNFRRNGWL</sequence>
<gene>
    <name evidence="12 14" type="primary">corA</name>
    <name evidence="14" type="ORF">MCOO_18430</name>
</gene>
<dbReference type="NCBIfam" id="TIGR00383">
    <property type="entry name" value="corA"/>
    <property type="match status" value="1"/>
</dbReference>
<feature type="transmembrane region" description="Helical" evidence="12">
    <location>
        <begin position="316"/>
        <end position="335"/>
    </location>
</feature>
<dbReference type="CDD" id="cd12830">
    <property type="entry name" value="MtCorA-like"/>
    <property type="match status" value="1"/>
</dbReference>
<dbReference type="GO" id="GO:0015095">
    <property type="term" value="F:magnesium ion transmembrane transporter activity"/>
    <property type="evidence" value="ECO:0007669"/>
    <property type="project" value="UniProtKB-UniRule"/>
</dbReference>
<dbReference type="InterPro" id="IPR045863">
    <property type="entry name" value="CorA_TM1_TM2"/>
</dbReference>
<feature type="transmembrane region" description="Helical" evidence="12">
    <location>
        <begin position="347"/>
        <end position="364"/>
    </location>
</feature>
<feature type="compositionally biased region" description="Basic and acidic residues" evidence="13">
    <location>
        <begin position="1"/>
        <end position="12"/>
    </location>
</feature>
<evidence type="ECO:0000256" key="2">
    <source>
        <dbReference type="ARBA" id="ARBA00009765"/>
    </source>
</evidence>
<evidence type="ECO:0000256" key="9">
    <source>
        <dbReference type="ARBA" id="ARBA00023136"/>
    </source>
</evidence>
<keyword evidence="9 12" id="KW-0472">Membrane</keyword>
<evidence type="ECO:0000256" key="4">
    <source>
        <dbReference type="ARBA" id="ARBA00022475"/>
    </source>
</evidence>
<dbReference type="PANTHER" id="PTHR46494">
    <property type="entry name" value="CORA FAMILY METAL ION TRANSPORTER (EUROFUNG)"/>
    <property type="match status" value="1"/>
</dbReference>
<dbReference type="SUPFAM" id="SSF143865">
    <property type="entry name" value="CorA soluble domain-like"/>
    <property type="match status" value="1"/>
</dbReference>
<dbReference type="Proteomes" id="UP000465866">
    <property type="component" value="Chromosome"/>
</dbReference>
<comment type="catalytic activity">
    <reaction evidence="10">
        <text>Mg(2+)(in) = Mg(2+)(out)</text>
        <dbReference type="Rhea" id="RHEA:29827"/>
        <dbReference type="ChEBI" id="CHEBI:18420"/>
    </reaction>
</comment>
<reference evidence="14 15" key="1">
    <citation type="journal article" date="2019" name="Emerg. Microbes Infect.">
        <title>Comprehensive subspecies identification of 175 nontuberculous mycobacteria species based on 7547 genomic profiles.</title>
        <authorList>
            <person name="Matsumoto Y."/>
            <person name="Kinjo T."/>
            <person name="Motooka D."/>
            <person name="Nabeya D."/>
            <person name="Jung N."/>
            <person name="Uechi K."/>
            <person name="Horii T."/>
            <person name="Iida T."/>
            <person name="Fujita J."/>
            <person name="Nakamura S."/>
        </authorList>
    </citation>
    <scope>NUCLEOTIDE SEQUENCE [LARGE SCALE GENOMIC DNA]</scope>
    <source>
        <strain evidence="14 15">JCM 12404</strain>
    </source>
</reference>
<dbReference type="SUPFAM" id="SSF144083">
    <property type="entry name" value="Magnesium transport protein CorA, transmembrane region"/>
    <property type="match status" value="1"/>
</dbReference>
<evidence type="ECO:0000256" key="3">
    <source>
        <dbReference type="ARBA" id="ARBA00022448"/>
    </source>
</evidence>
<keyword evidence="15" id="KW-1185">Reference proteome</keyword>
<comment type="subcellular location">
    <subcellularLocation>
        <location evidence="1">Cell membrane</location>
        <topology evidence="1">Multi-pass membrane protein</topology>
    </subcellularLocation>
    <subcellularLocation>
        <location evidence="12">Membrane</location>
        <topology evidence="12">Multi-pass membrane protein</topology>
    </subcellularLocation>
</comment>
<dbReference type="GO" id="GO:0015087">
    <property type="term" value="F:cobalt ion transmembrane transporter activity"/>
    <property type="evidence" value="ECO:0007669"/>
    <property type="project" value="UniProtKB-UniRule"/>
</dbReference>
<keyword evidence="8 12" id="KW-0406">Ion transport</keyword>
<name>A0A7I7KWF1_9MYCO</name>
<dbReference type="Gene3D" id="3.30.460.20">
    <property type="entry name" value="CorA soluble domain-like"/>
    <property type="match status" value="1"/>
</dbReference>
<keyword evidence="5 12" id="KW-0812">Transmembrane</keyword>
<dbReference type="RefSeq" id="WP_163776070.1">
    <property type="nucleotide sequence ID" value="NZ_AP022569.1"/>
</dbReference>
<evidence type="ECO:0000313" key="15">
    <source>
        <dbReference type="Proteomes" id="UP000465866"/>
    </source>
</evidence>
<keyword evidence="6 12" id="KW-0460">Magnesium</keyword>
<evidence type="ECO:0000256" key="12">
    <source>
        <dbReference type="RuleBase" id="RU362010"/>
    </source>
</evidence>
<dbReference type="Pfam" id="PF01544">
    <property type="entry name" value="CorA"/>
    <property type="match status" value="1"/>
</dbReference>
<evidence type="ECO:0000256" key="5">
    <source>
        <dbReference type="ARBA" id="ARBA00022692"/>
    </source>
</evidence>
<keyword evidence="4 12" id="KW-1003">Cell membrane</keyword>
<dbReference type="InterPro" id="IPR002523">
    <property type="entry name" value="MgTranspt_CorA/ZnTranspt_ZntB"/>
</dbReference>
<evidence type="ECO:0000256" key="8">
    <source>
        <dbReference type="ARBA" id="ARBA00023065"/>
    </source>
</evidence>
<dbReference type="AlphaFoldDB" id="A0A7I7KWF1"/>
<evidence type="ECO:0000313" key="14">
    <source>
        <dbReference type="EMBL" id="BBX45828.1"/>
    </source>
</evidence>
<evidence type="ECO:0000256" key="13">
    <source>
        <dbReference type="SAM" id="MobiDB-lite"/>
    </source>
</evidence>
<comment type="function">
    <text evidence="11">Mediates influx of magnesium ions. Alternates between open and closed states. Activated by low cytoplasmic Mg(2+) levels. Inactive when cytoplasmic Mg(2+) levels are high.</text>
</comment>
<organism evidence="14 15">
    <name type="scientific">Mycobacterium cookii</name>
    <dbReference type="NCBI Taxonomy" id="1775"/>
    <lineage>
        <taxon>Bacteria</taxon>
        <taxon>Bacillati</taxon>
        <taxon>Actinomycetota</taxon>
        <taxon>Actinomycetes</taxon>
        <taxon>Mycobacteriales</taxon>
        <taxon>Mycobacteriaceae</taxon>
        <taxon>Mycobacterium</taxon>
    </lineage>
</organism>
<accession>A0A7I7KWF1</accession>
<evidence type="ECO:0000256" key="1">
    <source>
        <dbReference type="ARBA" id="ARBA00004651"/>
    </source>
</evidence>
<dbReference type="GO" id="GO:0005886">
    <property type="term" value="C:plasma membrane"/>
    <property type="evidence" value="ECO:0007669"/>
    <property type="project" value="UniProtKB-SubCell"/>
</dbReference>
<keyword evidence="7 12" id="KW-1133">Transmembrane helix</keyword>
<dbReference type="KEGG" id="mcoo:MCOO_18430"/>
<protein>
    <recommendedName>
        <fullName evidence="12">Magnesium transport protein CorA</fullName>
    </recommendedName>
</protein>
<dbReference type="GO" id="GO:0000287">
    <property type="term" value="F:magnesium ion binding"/>
    <property type="evidence" value="ECO:0007669"/>
    <property type="project" value="TreeGrafter"/>
</dbReference>
<dbReference type="FunFam" id="1.20.58.340:FF:000004">
    <property type="entry name" value="Magnesium transport protein CorA"/>
    <property type="match status" value="1"/>
</dbReference>
<evidence type="ECO:0000256" key="7">
    <source>
        <dbReference type="ARBA" id="ARBA00022989"/>
    </source>
</evidence>